<evidence type="ECO:0000256" key="3">
    <source>
        <dbReference type="ARBA" id="ARBA00022679"/>
    </source>
</evidence>
<organism evidence="9 10">
    <name type="scientific">Paenibacillus sepulcri</name>
    <dbReference type="NCBI Taxonomy" id="359917"/>
    <lineage>
        <taxon>Bacteria</taxon>
        <taxon>Bacillati</taxon>
        <taxon>Bacillota</taxon>
        <taxon>Bacilli</taxon>
        <taxon>Bacillales</taxon>
        <taxon>Paenibacillaceae</taxon>
        <taxon>Paenibacillus</taxon>
    </lineage>
</organism>
<dbReference type="EC" id="2.7.13.3" evidence="2"/>
<evidence type="ECO:0000256" key="4">
    <source>
        <dbReference type="ARBA" id="ARBA00022741"/>
    </source>
</evidence>
<dbReference type="CDD" id="cd00075">
    <property type="entry name" value="HATPase"/>
    <property type="match status" value="1"/>
</dbReference>
<comment type="catalytic activity">
    <reaction evidence="1">
        <text>ATP + protein L-histidine = ADP + protein N-phospho-L-histidine.</text>
        <dbReference type="EC" id="2.7.13.3"/>
    </reaction>
</comment>
<dbReference type="InterPro" id="IPR050736">
    <property type="entry name" value="Sensor_HK_Regulatory"/>
</dbReference>
<dbReference type="Pfam" id="PF02518">
    <property type="entry name" value="HATPase_c"/>
    <property type="match status" value="1"/>
</dbReference>
<dbReference type="PRINTS" id="PR00344">
    <property type="entry name" value="BCTRLSENSOR"/>
</dbReference>
<name>A0ABS7C9S2_9BACL</name>
<dbReference type="InterPro" id="IPR004358">
    <property type="entry name" value="Sig_transdc_His_kin-like_C"/>
</dbReference>
<dbReference type="GO" id="GO:0005524">
    <property type="term" value="F:ATP binding"/>
    <property type="evidence" value="ECO:0007669"/>
    <property type="project" value="UniProtKB-KW"/>
</dbReference>
<dbReference type="InterPro" id="IPR003594">
    <property type="entry name" value="HATPase_dom"/>
</dbReference>
<evidence type="ECO:0000256" key="2">
    <source>
        <dbReference type="ARBA" id="ARBA00012438"/>
    </source>
</evidence>
<proteinExistence type="predicted"/>
<feature type="non-terminal residue" evidence="9">
    <location>
        <position position="1"/>
    </location>
</feature>
<evidence type="ECO:0000313" key="10">
    <source>
        <dbReference type="Proteomes" id="UP001519887"/>
    </source>
</evidence>
<dbReference type="PANTHER" id="PTHR43711:SF1">
    <property type="entry name" value="HISTIDINE KINASE 1"/>
    <property type="match status" value="1"/>
</dbReference>
<keyword evidence="5" id="KW-0418">Kinase</keyword>
<evidence type="ECO:0000256" key="5">
    <source>
        <dbReference type="ARBA" id="ARBA00022777"/>
    </source>
</evidence>
<dbReference type="InterPro" id="IPR005467">
    <property type="entry name" value="His_kinase_dom"/>
</dbReference>
<feature type="domain" description="Histidine kinase" evidence="8">
    <location>
        <begin position="1"/>
        <end position="130"/>
    </location>
</feature>
<dbReference type="InterPro" id="IPR036890">
    <property type="entry name" value="HATPase_C_sf"/>
</dbReference>
<dbReference type="PANTHER" id="PTHR43711">
    <property type="entry name" value="TWO-COMPONENT HISTIDINE KINASE"/>
    <property type="match status" value="1"/>
</dbReference>
<evidence type="ECO:0000256" key="7">
    <source>
        <dbReference type="ARBA" id="ARBA00023012"/>
    </source>
</evidence>
<dbReference type="Proteomes" id="UP001519887">
    <property type="component" value="Unassembled WGS sequence"/>
</dbReference>
<dbReference type="Gene3D" id="3.30.565.10">
    <property type="entry name" value="Histidine kinase-like ATPase, C-terminal domain"/>
    <property type="match status" value="1"/>
</dbReference>
<comment type="caution">
    <text evidence="9">The sequence shown here is derived from an EMBL/GenBank/DDBJ whole genome shotgun (WGS) entry which is preliminary data.</text>
</comment>
<keyword evidence="6 9" id="KW-0067">ATP-binding</keyword>
<gene>
    <name evidence="9" type="ORF">K0U00_26735</name>
</gene>
<evidence type="ECO:0000256" key="6">
    <source>
        <dbReference type="ARBA" id="ARBA00022840"/>
    </source>
</evidence>
<sequence>RTAEWRIGNLMPLDGVEVAGHADFLRQLFFIFVENAFKYTPAGYVEISAVRASNQAGVVIRDTGIGMDSKAIPHIFERFYRADESRGETTGTGLGLSIAKWIIDEHSGSVEVSTREGEGTTFIVWLPIAFLDKPNQV</sequence>
<protein>
    <recommendedName>
        <fullName evidence="2">histidine kinase</fullName>
        <ecNumber evidence="2">2.7.13.3</ecNumber>
    </recommendedName>
</protein>
<keyword evidence="4" id="KW-0547">Nucleotide-binding</keyword>
<keyword evidence="7" id="KW-0902">Two-component regulatory system</keyword>
<evidence type="ECO:0000313" key="9">
    <source>
        <dbReference type="EMBL" id="MBW7457644.1"/>
    </source>
</evidence>
<evidence type="ECO:0000259" key="8">
    <source>
        <dbReference type="PROSITE" id="PS50109"/>
    </source>
</evidence>
<accession>A0ABS7C9S2</accession>
<evidence type="ECO:0000256" key="1">
    <source>
        <dbReference type="ARBA" id="ARBA00000085"/>
    </source>
</evidence>
<keyword evidence="3" id="KW-0808">Transferase</keyword>
<dbReference type="SMART" id="SM00387">
    <property type="entry name" value="HATPase_c"/>
    <property type="match status" value="1"/>
</dbReference>
<dbReference type="EMBL" id="JAHZIK010000916">
    <property type="protein sequence ID" value="MBW7457644.1"/>
    <property type="molecule type" value="Genomic_DNA"/>
</dbReference>
<keyword evidence="10" id="KW-1185">Reference proteome</keyword>
<dbReference type="SUPFAM" id="SSF55874">
    <property type="entry name" value="ATPase domain of HSP90 chaperone/DNA topoisomerase II/histidine kinase"/>
    <property type="match status" value="1"/>
</dbReference>
<dbReference type="PROSITE" id="PS50109">
    <property type="entry name" value="HIS_KIN"/>
    <property type="match status" value="1"/>
</dbReference>
<reference evidence="9 10" key="1">
    <citation type="submission" date="2021-07" db="EMBL/GenBank/DDBJ databases">
        <title>Paenibacillus radiodurans sp. nov., isolated from the southeastern edge of Tengger Desert.</title>
        <authorList>
            <person name="Zhang G."/>
        </authorList>
    </citation>
    <scope>NUCLEOTIDE SEQUENCE [LARGE SCALE GENOMIC DNA]</scope>
    <source>
        <strain evidence="9 10">CCM 7311</strain>
    </source>
</reference>